<dbReference type="InterPro" id="IPR032809">
    <property type="entry name" value="Put_HupE_UreJ"/>
</dbReference>
<protein>
    <submittedName>
        <fullName evidence="2">HupE/UreJ family protein</fullName>
    </submittedName>
</protein>
<comment type="caution">
    <text evidence="2">The sequence shown here is derived from an EMBL/GenBank/DDBJ whole genome shotgun (WGS) entry which is preliminary data.</text>
</comment>
<keyword evidence="1" id="KW-0812">Transmembrane</keyword>
<keyword evidence="1" id="KW-0472">Membrane</keyword>
<dbReference type="Pfam" id="PF13795">
    <property type="entry name" value="HupE_UreJ_2"/>
    <property type="match status" value="1"/>
</dbReference>
<gene>
    <name evidence="2" type="ORF">JIN81_06020</name>
</gene>
<proteinExistence type="predicted"/>
<sequence length="366" mass="40494">MAVLRSLLFLFLLGLPLRAHVVEQFYVKVLTQTEGWQLEVFFDVGYANPDWRGEPDTPQPTRDWLLARTPAEHAAFRAETETYLRDCMGFNGSDEPLEVVYRFPDFDSTPPDFPERLTGGAYYRVLIEPATALPFESRIWIAQTDTPDFVLEVPDASLGDSGFVTLSPGDSMPLPRANETAPATRGAQTHAFIEGFRHVVPLGLDHILFILALFLLQRSLRPLLWQSLTFTVAHTVTLGLTASGIISPPAQWIEPIIALSIVALAVENLIVKEPSRWRYLMVFLFGLIHGMGFANALASIVNVGDGFLARLVAANLGVECAQVAILAAAWLLTIGWHRKSSYDRLRAGANIAIAGIALIWFVQRIA</sequence>
<feature type="transmembrane region" description="Helical" evidence="1">
    <location>
        <begin position="223"/>
        <end position="246"/>
    </location>
</feature>
<evidence type="ECO:0000256" key="1">
    <source>
        <dbReference type="SAM" id="Phobius"/>
    </source>
</evidence>
<evidence type="ECO:0000313" key="3">
    <source>
        <dbReference type="Proteomes" id="UP000658278"/>
    </source>
</evidence>
<dbReference type="RefSeq" id="WP_200277654.1">
    <property type="nucleotide sequence ID" value="NZ_JAENII010000003.1"/>
</dbReference>
<keyword evidence="1" id="KW-1133">Transmembrane helix</keyword>
<dbReference type="AlphaFoldDB" id="A0A934VFH1"/>
<reference evidence="2" key="1">
    <citation type="submission" date="2021-01" db="EMBL/GenBank/DDBJ databases">
        <title>Modified the classification status of verrucomicrobia.</title>
        <authorList>
            <person name="Feng X."/>
        </authorList>
    </citation>
    <scope>NUCLEOTIDE SEQUENCE</scope>
    <source>
        <strain evidence="2">KCTC 22201</strain>
    </source>
</reference>
<dbReference type="Proteomes" id="UP000658278">
    <property type="component" value="Unassembled WGS sequence"/>
</dbReference>
<accession>A0A934VFH1</accession>
<name>A0A934VFH1_9BACT</name>
<feature type="transmembrane region" description="Helical" evidence="1">
    <location>
        <begin position="307"/>
        <end position="333"/>
    </location>
</feature>
<organism evidence="2 3">
    <name type="scientific">Haloferula rosea</name>
    <dbReference type="NCBI Taxonomy" id="490093"/>
    <lineage>
        <taxon>Bacteria</taxon>
        <taxon>Pseudomonadati</taxon>
        <taxon>Verrucomicrobiota</taxon>
        <taxon>Verrucomicrobiia</taxon>
        <taxon>Verrucomicrobiales</taxon>
        <taxon>Verrucomicrobiaceae</taxon>
        <taxon>Haloferula</taxon>
    </lineage>
</organism>
<keyword evidence="3" id="KW-1185">Reference proteome</keyword>
<dbReference type="EMBL" id="JAENII010000003">
    <property type="protein sequence ID" value="MBK1826565.1"/>
    <property type="molecule type" value="Genomic_DNA"/>
</dbReference>
<evidence type="ECO:0000313" key="2">
    <source>
        <dbReference type="EMBL" id="MBK1826565.1"/>
    </source>
</evidence>
<feature type="transmembrane region" description="Helical" evidence="1">
    <location>
        <begin position="345"/>
        <end position="363"/>
    </location>
</feature>
<feature type="transmembrane region" description="Helical" evidence="1">
    <location>
        <begin position="282"/>
        <end position="301"/>
    </location>
</feature>
<feature type="transmembrane region" description="Helical" evidence="1">
    <location>
        <begin position="252"/>
        <end position="270"/>
    </location>
</feature>
<feature type="transmembrane region" description="Helical" evidence="1">
    <location>
        <begin position="198"/>
        <end position="216"/>
    </location>
</feature>